<dbReference type="EMBL" id="BMIS01000019">
    <property type="protein sequence ID" value="GGE78500.1"/>
    <property type="molecule type" value="Genomic_DNA"/>
</dbReference>
<accession>A0A917ERQ9</accession>
<protein>
    <submittedName>
        <fullName evidence="2">Uncharacterized protein</fullName>
    </submittedName>
</protein>
<dbReference type="Proteomes" id="UP000633136">
    <property type="component" value="Unassembled WGS sequence"/>
</dbReference>
<reference evidence="2" key="1">
    <citation type="journal article" date="2014" name="Int. J. Syst. Evol. Microbiol.">
        <title>Complete genome sequence of Corynebacterium casei LMG S-19264T (=DSM 44701T), isolated from a smear-ripened cheese.</title>
        <authorList>
            <consortium name="US DOE Joint Genome Institute (JGI-PGF)"/>
            <person name="Walter F."/>
            <person name="Albersmeier A."/>
            <person name="Kalinowski J."/>
            <person name="Ruckert C."/>
        </authorList>
    </citation>
    <scope>NUCLEOTIDE SEQUENCE</scope>
    <source>
        <strain evidence="2">CGMCC 1.15388</strain>
    </source>
</reference>
<sequence>MLRYDRGSECADPGHSLVMTQFSAQQQAQMDIRDETGRWKTRAHAEPDDPAGVLGVQDAGRQPGAADGRPVPGYTSRGAQALQRIGAHKPAIEAVEESTGEPAPVQQKGYGDMRAGLVSTLKQDLTMSYNDGAFSADGEIPDEEIAASELELGDDSSTRLDELTETFMSNNYTDLKAFADATDQDMHDLGADAYLSGSGGGVGFRDRINPMHVKDREVAQRLDDAASETFRSTFENAEIGDDGKLHIPR</sequence>
<evidence type="ECO:0000313" key="3">
    <source>
        <dbReference type="Proteomes" id="UP000633136"/>
    </source>
</evidence>
<dbReference type="AlphaFoldDB" id="A0A917ERQ9"/>
<name>A0A917ERQ9_9MICC</name>
<proteinExistence type="predicted"/>
<organism evidence="2 3">
    <name type="scientific">Nesterenkonia cremea</name>
    <dbReference type="NCBI Taxonomy" id="1882340"/>
    <lineage>
        <taxon>Bacteria</taxon>
        <taxon>Bacillati</taxon>
        <taxon>Actinomycetota</taxon>
        <taxon>Actinomycetes</taxon>
        <taxon>Micrococcales</taxon>
        <taxon>Micrococcaceae</taxon>
        <taxon>Nesterenkonia</taxon>
    </lineage>
</organism>
<evidence type="ECO:0000313" key="2">
    <source>
        <dbReference type="EMBL" id="GGE78500.1"/>
    </source>
</evidence>
<gene>
    <name evidence="2" type="ORF">GCM10011401_27180</name>
</gene>
<feature type="region of interest" description="Disordered" evidence="1">
    <location>
        <begin position="35"/>
        <end position="76"/>
    </location>
</feature>
<evidence type="ECO:0000256" key="1">
    <source>
        <dbReference type="SAM" id="MobiDB-lite"/>
    </source>
</evidence>
<feature type="compositionally biased region" description="Basic and acidic residues" evidence="1">
    <location>
        <begin position="35"/>
        <end position="47"/>
    </location>
</feature>
<comment type="caution">
    <text evidence="2">The sequence shown here is derived from an EMBL/GenBank/DDBJ whole genome shotgun (WGS) entry which is preliminary data.</text>
</comment>
<keyword evidence="3" id="KW-1185">Reference proteome</keyword>
<reference evidence="2" key="2">
    <citation type="submission" date="2020-09" db="EMBL/GenBank/DDBJ databases">
        <authorList>
            <person name="Sun Q."/>
            <person name="Zhou Y."/>
        </authorList>
    </citation>
    <scope>NUCLEOTIDE SEQUENCE</scope>
    <source>
        <strain evidence="2">CGMCC 1.15388</strain>
    </source>
</reference>